<name>A0A1N6AA78_9ACTN</name>
<keyword evidence="1" id="KW-1133">Transmembrane helix</keyword>
<keyword evidence="1" id="KW-0812">Transmembrane</keyword>
<dbReference type="EMBL" id="FSQT01000002">
    <property type="protein sequence ID" value="SIN30850.1"/>
    <property type="molecule type" value="Genomic_DNA"/>
</dbReference>
<keyword evidence="3" id="KW-1185">Reference proteome</keyword>
<sequence>MAENPAPSRSAPTVPRLVNPHRLAVGQMVVVGAAAALFLRGTTSGPWVLLGLFVGLEVVLLGGAMALLTLTYLLGTITRHGSRLTETPGGRCAWTVAIWAGGAALVGFGRAALGHLGFEPDRYPEVGHWLLGLGVALVVGLLSRSRQVRVGSAALIALFVVLTAALRAVG</sequence>
<feature type="transmembrane region" description="Helical" evidence="1">
    <location>
        <begin position="126"/>
        <end position="143"/>
    </location>
</feature>
<feature type="transmembrane region" description="Helical" evidence="1">
    <location>
        <begin position="150"/>
        <end position="169"/>
    </location>
</feature>
<feature type="transmembrane region" description="Helical" evidence="1">
    <location>
        <begin position="94"/>
        <end position="114"/>
    </location>
</feature>
<evidence type="ECO:0000256" key="1">
    <source>
        <dbReference type="SAM" id="Phobius"/>
    </source>
</evidence>
<reference evidence="3" key="1">
    <citation type="submission" date="2016-12" db="EMBL/GenBank/DDBJ databases">
        <authorList>
            <person name="Varghese N."/>
            <person name="Submissions S."/>
        </authorList>
    </citation>
    <scope>NUCLEOTIDE SEQUENCE [LARGE SCALE GENOMIC DNA]</scope>
    <source>
        <strain evidence="3">DSM 45599</strain>
    </source>
</reference>
<feature type="transmembrane region" description="Helical" evidence="1">
    <location>
        <begin position="47"/>
        <end position="74"/>
    </location>
</feature>
<dbReference type="Proteomes" id="UP000185124">
    <property type="component" value="Unassembled WGS sequence"/>
</dbReference>
<protein>
    <submittedName>
        <fullName evidence="2">Uncharacterized protein</fullName>
    </submittedName>
</protein>
<dbReference type="AlphaFoldDB" id="A0A1N6AA78"/>
<organism evidence="2 3">
    <name type="scientific">Micromonospora cremea</name>
    <dbReference type="NCBI Taxonomy" id="709881"/>
    <lineage>
        <taxon>Bacteria</taxon>
        <taxon>Bacillati</taxon>
        <taxon>Actinomycetota</taxon>
        <taxon>Actinomycetes</taxon>
        <taxon>Micromonosporales</taxon>
        <taxon>Micromonosporaceae</taxon>
        <taxon>Micromonospora</taxon>
    </lineage>
</organism>
<evidence type="ECO:0000313" key="3">
    <source>
        <dbReference type="Proteomes" id="UP000185124"/>
    </source>
</evidence>
<accession>A0A1N6AA78</accession>
<gene>
    <name evidence="2" type="ORF">SAMN04489832_5175</name>
</gene>
<evidence type="ECO:0000313" key="2">
    <source>
        <dbReference type="EMBL" id="SIN30850.1"/>
    </source>
</evidence>
<feature type="transmembrane region" description="Helical" evidence="1">
    <location>
        <begin position="23"/>
        <end position="41"/>
    </location>
</feature>
<proteinExistence type="predicted"/>
<dbReference type="STRING" id="709881.SAMN04489832_5175"/>
<keyword evidence="1" id="KW-0472">Membrane</keyword>